<protein>
    <submittedName>
        <fullName evidence="4">ABC transporter substrate-binding protein</fullName>
    </submittedName>
</protein>
<dbReference type="GO" id="GO:1901982">
    <property type="term" value="F:maltose binding"/>
    <property type="evidence" value="ECO:0007669"/>
    <property type="project" value="TreeGrafter"/>
</dbReference>
<dbReference type="SUPFAM" id="SSF53850">
    <property type="entry name" value="Periplasmic binding protein-like II"/>
    <property type="match status" value="1"/>
</dbReference>
<proteinExistence type="inferred from homology"/>
<dbReference type="KEGG" id="ccha:ELD05_12585"/>
<dbReference type="GO" id="GO:0015768">
    <property type="term" value="P:maltose transport"/>
    <property type="evidence" value="ECO:0007669"/>
    <property type="project" value="TreeGrafter"/>
</dbReference>
<accession>A0A3T0D899</accession>
<dbReference type="InterPro" id="IPR006059">
    <property type="entry name" value="SBP"/>
</dbReference>
<dbReference type="Proteomes" id="UP000282930">
    <property type="component" value="Chromosome"/>
</dbReference>
<name>A0A3T0D899_9FIRM</name>
<comment type="similarity">
    <text evidence="1">Belongs to the bacterial solute-binding protein 1 family.</text>
</comment>
<keyword evidence="3" id="KW-0732">Signal</keyword>
<dbReference type="CDD" id="cd14748">
    <property type="entry name" value="PBP2_UgpB"/>
    <property type="match status" value="1"/>
</dbReference>
<dbReference type="EMBL" id="CP034791">
    <property type="protein sequence ID" value="AZT91375.1"/>
    <property type="molecule type" value="Genomic_DNA"/>
</dbReference>
<dbReference type="RefSeq" id="WP_127352701.1">
    <property type="nucleotide sequence ID" value="NZ_CP034791.1"/>
</dbReference>
<evidence type="ECO:0000313" key="4">
    <source>
        <dbReference type="EMBL" id="AZT91375.1"/>
    </source>
</evidence>
<evidence type="ECO:0000256" key="1">
    <source>
        <dbReference type="ARBA" id="ARBA00008520"/>
    </source>
</evidence>
<gene>
    <name evidence="4" type="ORF">ELD05_12585</name>
</gene>
<evidence type="ECO:0000256" key="3">
    <source>
        <dbReference type="ARBA" id="ARBA00022729"/>
    </source>
</evidence>
<dbReference type="Pfam" id="PF13416">
    <property type="entry name" value="SBP_bac_8"/>
    <property type="match status" value="1"/>
</dbReference>
<sequence length="450" mass="51460">MHKKYPVILLLLIVSILMNLVLLPQEVSFSQTTKPIQLVFWHSMGSNLGKALQYLVEQYNSKNKSVKIVAQYQGSYDDLITKLKTAQAAKQGPDIAQVYEIGTRFMIDSGWAVPVQRFVQSAKFDLNQLEPNLLAYYTVEGTLWSMPFNSSTPILYYNKTAFREANLNPNKPPKSFTEIKNYGRKLIKKDKKGQITRYAFSMSIYGWYFEQLLAKQGVPYLDNGNGRERRATKVVFNNEAGKNILKWWKRLIDEKIAGNFGRNYDDTIRAFVAGKTCMIIASTASLKTILDGVGKKFEVGTAFIPALNNNKNEGVIIGGASLWILNNHAQNYQKAAWNFIEFLVSPRSQLFWHKNTGYFPVNKRVYTLKEMTDHLKKYPQFKTAIDQLHATPINVATRGAVMGVFPEARRIIEENIEKVIVNNYPIDKALKDAEERINKSIKEYNQIFGY</sequence>
<evidence type="ECO:0000313" key="5">
    <source>
        <dbReference type="Proteomes" id="UP000282930"/>
    </source>
</evidence>
<organism evidence="4 5">
    <name type="scientific">Caldicellulosiruptor changbaiensis</name>
    <dbReference type="NCBI Taxonomy" id="1222016"/>
    <lineage>
        <taxon>Bacteria</taxon>
        <taxon>Bacillati</taxon>
        <taxon>Bacillota</taxon>
        <taxon>Bacillota incertae sedis</taxon>
        <taxon>Caldicellulosiruptorales</taxon>
        <taxon>Caldicellulosiruptoraceae</taxon>
        <taxon>Caldicellulosiruptor</taxon>
    </lineage>
</organism>
<reference evidence="4 5" key="1">
    <citation type="submission" date="2018-12" db="EMBL/GenBank/DDBJ databases">
        <title>Genome sequence from the cellulolytic species, Caldicellulosiruptor changbaiensis.</title>
        <authorList>
            <person name="Blumer-Schuette S.E."/>
            <person name="Mendoza C."/>
        </authorList>
    </citation>
    <scope>NUCLEOTIDE SEQUENCE [LARGE SCALE GENOMIC DNA]</scope>
    <source>
        <strain evidence="4 5">CBS-Z</strain>
    </source>
</reference>
<keyword evidence="2" id="KW-0813">Transport</keyword>
<keyword evidence="5" id="KW-1185">Reference proteome</keyword>
<dbReference type="Gene3D" id="3.40.190.10">
    <property type="entry name" value="Periplasmic binding protein-like II"/>
    <property type="match status" value="2"/>
</dbReference>
<dbReference type="GO" id="GO:0042956">
    <property type="term" value="P:maltodextrin transmembrane transport"/>
    <property type="evidence" value="ECO:0007669"/>
    <property type="project" value="TreeGrafter"/>
</dbReference>
<dbReference type="PANTHER" id="PTHR30061">
    <property type="entry name" value="MALTOSE-BINDING PERIPLASMIC PROTEIN"/>
    <property type="match status" value="1"/>
</dbReference>
<dbReference type="AlphaFoldDB" id="A0A3T0D899"/>
<dbReference type="GO" id="GO:0055052">
    <property type="term" value="C:ATP-binding cassette (ABC) transporter complex, substrate-binding subunit-containing"/>
    <property type="evidence" value="ECO:0007669"/>
    <property type="project" value="TreeGrafter"/>
</dbReference>
<dbReference type="PANTHER" id="PTHR30061:SF50">
    <property type="entry name" value="MALTOSE_MALTODEXTRIN-BINDING PERIPLASMIC PROTEIN"/>
    <property type="match status" value="1"/>
</dbReference>
<evidence type="ECO:0000256" key="2">
    <source>
        <dbReference type="ARBA" id="ARBA00022448"/>
    </source>
</evidence>